<comment type="caution">
    <text evidence="7">The sequence shown here is derived from an EMBL/GenBank/DDBJ whole genome shotgun (WGS) entry which is preliminary data.</text>
</comment>
<dbReference type="GO" id="GO:0016020">
    <property type="term" value="C:membrane"/>
    <property type="evidence" value="ECO:0007669"/>
    <property type="project" value="UniProtKB-SubCell"/>
</dbReference>
<keyword evidence="3 6" id="KW-0812">Transmembrane</keyword>
<evidence type="ECO:0000256" key="2">
    <source>
        <dbReference type="ARBA" id="ARBA00009773"/>
    </source>
</evidence>
<keyword evidence="5 6" id="KW-0472">Membrane</keyword>
<dbReference type="Pfam" id="PF01594">
    <property type="entry name" value="AI-2E_transport"/>
    <property type="match status" value="1"/>
</dbReference>
<protein>
    <recommendedName>
        <fullName evidence="9">AI-2E family transporter</fullName>
    </recommendedName>
</protein>
<reference evidence="7 8" key="1">
    <citation type="journal article" date="2016" name="Nat. Commun.">
        <title>Thousands of microbial genomes shed light on interconnected biogeochemical processes in an aquifer system.</title>
        <authorList>
            <person name="Anantharaman K."/>
            <person name="Brown C.T."/>
            <person name="Hug L.A."/>
            <person name="Sharon I."/>
            <person name="Castelle C.J."/>
            <person name="Probst A.J."/>
            <person name="Thomas B.C."/>
            <person name="Singh A."/>
            <person name="Wilkins M.J."/>
            <person name="Karaoz U."/>
            <person name="Brodie E.L."/>
            <person name="Williams K.H."/>
            <person name="Hubbard S.S."/>
            <person name="Banfield J.F."/>
        </authorList>
    </citation>
    <scope>NUCLEOTIDE SEQUENCE [LARGE SCALE GENOMIC DNA]</scope>
</reference>
<evidence type="ECO:0000313" key="8">
    <source>
        <dbReference type="Proteomes" id="UP000177968"/>
    </source>
</evidence>
<feature type="transmembrane region" description="Helical" evidence="6">
    <location>
        <begin position="144"/>
        <end position="169"/>
    </location>
</feature>
<feature type="transmembrane region" description="Helical" evidence="6">
    <location>
        <begin position="101"/>
        <end position="123"/>
    </location>
</feature>
<dbReference type="PANTHER" id="PTHR21716">
    <property type="entry name" value="TRANSMEMBRANE PROTEIN"/>
    <property type="match status" value="1"/>
</dbReference>
<accession>A0A1F6FLL6</accession>
<evidence type="ECO:0000256" key="6">
    <source>
        <dbReference type="SAM" id="Phobius"/>
    </source>
</evidence>
<gene>
    <name evidence="7" type="ORF">A3H15_00215</name>
</gene>
<evidence type="ECO:0000313" key="7">
    <source>
        <dbReference type="EMBL" id="OGG86743.1"/>
    </source>
</evidence>
<sequence length="348" mass="37764">MNVSFSRGQRYFFFGLLAVVTIFFLWMVRGFLFPIFWAVVFALLLYPAYQTLRTYVRNDTLAATLIMLGAFLLVVIPISWLGTRIAQEAFQLYRLFSGNNALASIALPAPIIDSLSIVGINMAELQTNVTSWAQSASAWIFSEALTLSSATFNAVLKTLLMLYVLFFFLRDGETLGRYIMRRIPLGDRKERALFDRFASTTRAIMKGTLLSALAQGFAGGVLFWLVGIENAVLWGAVMAFLSVIPAVGPALVWLPAGLILLATGALVPGIIVLAGGAVLISPIDNILKPMLVGREIKMPDALVLISILGGLGVFGVAGIIVGPVVAALSLAVWDMFAEEFEEELTTQG</sequence>
<evidence type="ECO:0000256" key="4">
    <source>
        <dbReference type="ARBA" id="ARBA00022989"/>
    </source>
</evidence>
<dbReference type="AlphaFoldDB" id="A0A1F6FLL6"/>
<name>A0A1F6FLL6_9BACT</name>
<evidence type="ECO:0000256" key="5">
    <source>
        <dbReference type="ARBA" id="ARBA00023136"/>
    </source>
</evidence>
<dbReference type="EMBL" id="MFMO01000044">
    <property type="protein sequence ID" value="OGG86743.1"/>
    <property type="molecule type" value="Genomic_DNA"/>
</dbReference>
<evidence type="ECO:0008006" key="9">
    <source>
        <dbReference type="Google" id="ProtNLM"/>
    </source>
</evidence>
<organism evidence="7 8">
    <name type="scientific">Candidatus Kaiserbacteria bacterium RIFCSPLOWO2_12_FULL_50_28</name>
    <dbReference type="NCBI Taxonomy" id="1798527"/>
    <lineage>
        <taxon>Bacteria</taxon>
        <taxon>Candidatus Kaiseribacteriota</taxon>
    </lineage>
</organism>
<comment type="similarity">
    <text evidence="2">Belongs to the autoinducer-2 exporter (AI-2E) (TC 2.A.86) family.</text>
</comment>
<feature type="transmembrane region" description="Helical" evidence="6">
    <location>
        <begin position="34"/>
        <end position="49"/>
    </location>
</feature>
<dbReference type="InterPro" id="IPR002549">
    <property type="entry name" value="AI-2E-like"/>
</dbReference>
<feature type="transmembrane region" description="Helical" evidence="6">
    <location>
        <begin position="232"/>
        <end position="252"/>
    </location>
</feature>
<comment type="subcellular location">
    <subcellularLocation>
        <location evidence="1">Membrane</location>
        <topology evidence="1">Multi-pass membrane protein</topology>
    </subcellularLocation>
</comment>
<feature type="transmembrane region" description="Helical" evidence="6">
    <location>
        <begin position="203"/>
        <end position="225"/>
    </location>
</feature>
<feature type="transmembrane region" description="Helical" evidence="6">
    <location>
        <begin position="301"/>
        <end position="333"/>
    </location>
</feature>
<dbReference type="Proteomes" id="UP000177968">
    <property type="component" value="Unassembled WGS sequence"/>
</dbReference>
<dbReference type="PANTHER" id="PTHR21716:SF4">
    <property type="entry name" value="TRANSMEMBRANE PROTEIN 245"/>
    <property type="match status" value="1"/>
</dbReference>
<evidence type="ECO:0000256" key="3">
    <source>
        <dbReference type="ARBA" id="ARBA00022692"/>
    </source>
</evidence>
<feature type="transmembrane region" description="Helical" evidence="6">
    <location>
        <begin position="61"/>
        <end position="81"/>
    </location>
</feature>
<evidence type="ECO:0000256" key="1">
    <source>
        <dbReference type="ARBA" id="ARBA00004141"/>
    </source>
</evidence>
<keyword evidence="4 6" id="KW-1133">Transmembrane helix</keyword>
<proteinExistence type="inferred from homology"/>
<feature type="transmembrane region" description="Helical" evidence="6">
    <location>
        <begin position="258"/>
        <end position="280"/>
    </location>
</feature>